<organism evidence="1 2">
    <name type="scientific">Danio rerio</name>
    <name type="common">Zebrafish</name>
    <name type="synonym">Brachydanio rerio</name>
    <dbReference type="NCBI Taxonomy" id="7955"/>
    <lineage>
        <taxon>Eukaryota</taxon>
        <taxon>Metazoa</taxon>
        <taxon>Chordata</taxon>
        <taxon>Craniata</taxon>
        <taxon>Vertebrata</taxon>
        <taxon>Euteleostomi</taxon>
        <taxon>Actinopterygii</taxon>
        <taxon>Neopterygii</taxon>
        <taxon>Teleostei</taxon>
        <taxon>Ostariophysi</taxon>
        <taxon>Cypriniformes</taxon>
        <taxon>Danionidae</taxon>
        <taxon>Danioninae</taxon>
        <taxon>Danio</taxon>
    </lineage>
</organism>
<gene>
    <name evidence="2" type="primary">LOC141381227</name>
</gene>
<evidence type="ECO:0000313" key="1">
    <source>
        <dbReference type="Proteomes" id="UP000000437"/>
    </source>
</evidence>
<evidence type="ECO:0000313" key="2">
    <source>
        <dbReference type="RefSeq" id="XP_073800756.1"/>
    </source>
</evidence>
<proteinExistence type="predicted"/>
<accession>A0AC58J2N4</accession>
<reference evidence="2" key="1">
    <citation type="submission" date="2025-08" db="UniProtKB">
        <authorList>
            <consortium name="RefSeq"/>
        </authorList>
    </citation>
    <scope>IDENTIFICATION</scope>
    <source>
        <strain evidence="2">Tuebingen</strain>
        <tissue evidence="2">Fibroblasts and whole tissue</tissue>
    </source>
</reference>
<dbReference type="RefSeq" id="XP_073800756.1">
    <property type="nucleotide sequence ID" value="XM_073944655.1"/>
</dbReference>
<dbReference type="Proteomes" id="UP000000437">
    <property type="component" value="Chromosome 3"/>
</dbReference>
<protein>
    <submittedName>
        <fullName evidence="2">Uncharacterized protein</fullName>
    </submittedName>
</protein>
<sequence>MEINNNNVNSPSNSTINPVNPVPLTFTEEPAAPELSTVPQTEPQNATRSRRSTRSSTRLRTSSTPPSTSRQQATSPASSYATVSSFRQPTRITISELRKHLADLGIHAPRTLNKPELLKLYSNATSDSHPLLSTSKRPITREPSARHTPYPQPTRTQPGKRKSKTKHVSSSAPTGPHPQESQSPPATSHRQDLNQGLPVSQLLPPSFSWPPAPPSSSPATPPIPPISSNPFQPNVSAPPAFQINQPFSLPPQPSTSYSIPHNQPASSLPTYPIPPSFSLPLAHTSTDPTQTLPAPVSSARPSYTLFTATPLPMPPNALALDPTPISTATRNQILSEISAVSTRSGPSSNTCSSLFRDDIAINHPLHHLRESAISLILQGVAPRTLQSYLTAWSSFKNFHCLYKTHFPDFSLLSITSFIAHLHLTKNLQASSIRSYLSGIQFFHKLIHGSPSEAISNFQTSLLIKGIQKSHPSSPDTRQPITLNILSKCIHTLRKGYISIHTARTLDAMFTLAFFGFLRCSELTITSNFNPTIHPTLSDLTLLDEETLSFFIKQSKTDQLRRGHPIYIFDIPSPTQPFQTLKAYMHYRRAQEPNRSAPLFTDDANRPVTRFWFQFHLKEILRISGFPPEPFSSHSFRIGAATTAAHNGLSQQQIQTLGRWSSNAYKSYIRLSQYHLREAQQILGSRHQHL</sequence>
<keyword evidence="1" id="KW-1185">Reference proteome</keyword>
<name>A0AC58J2N4_DANRE</name>